<reference evidence="2" key="1">
    <citation type="submission" date="2017-05" db="EMBL/GenBank/DDBJ databases">
        <authorList>
            <person name="Lin X."/>
        </authorList>
    </citation>
    <scope>NUCLEOTIDE SEQUENCE [LARGE SCALE GENOMIC DNA]</scope>
    <source>
        <strain evidence="2">JLT2012</strain>
    </source>
</reference>
<dbReference type="PANTHER" id="PTHR13696:SF96">
    <property type="entry name" value="COBQ_COBB_MIND_PARA NUCLEOTIDE BINDING DOMAIN-CONTAINING PROTEIN"/>
    <property type="match status" value="1"/>
</dbReference>
<proteinExistence type="predicted"/>
<dbReference type="Proteomes" id="UP000198462">
    <property type="component" value="Unassembled WGS sequence"/>
</dbReference>
<dbReference type="AlphaFoldDB" id="A0A219B653"/>
<protein>
    <submittedName>
        <fullName evidence="1">ATPase</fullName>
    </submittedName>
</protein>
<name>A0A219B653_9SPHN</name>
<dbReference type="SUPFAM" id="SSF52540">
    <property type="entry name" value="P-loop containing nucleoside triphosphate hydrolases"/>
    <property type="match status" value="1"/>
</dbReference>
<sequence>MAHILTFANEKGGTGKSTTAVHVAIALMGQGKSVLLADLDARQRTSARYLENRRTYNARQQLDLASPEVRVIDEVKDDAELLLADCLAADADYVIVDTPGRDSALAKTALGRADTIVTPINDSFVDFDLIGQVDPETFEVKRPSFYAEIIWQARKARAREDGGTVDWIVLRNRLSQLSSHNMQRMGDALEQLAPRIGFRTAPGLSERVIFRELFPQGLTLLDMEAIPNARLSHVAARAELRSVIDALQLEAGNSRGRNAA</sequence>
<dbReference type="InterPro" id="IPR050678">
    <property type="entry name" value="DNA_Partitioning_ATPase"/>
</dbReference>
<dbReference type="OrthoDB" id="13869at2"/>
<keyword evidence="2" id="KW-1185">Reference proteome</keyword>
<comment type="caution">
    <text evidence="1">The sequence shown here is derived from an EMBL/GenBank/DDBJ whole genome shotgun (WGS) entry which is preliminary data.</text>
</comment>
<dbReference type="InterPro" id="IPR015223">
    <property type="entry name" value="MipZ"/>
</dbReference>
<dbReference type="CDD" id="cd02042">
    <property type="entry name" value="ParAB_family"/>
    <property type="match status" value="1"/>
</dbReference>
<gene>
    <name evidence="1" type="ORF">B5C34_07255</name>
</gene>
<dbReference type="EMBL" id="NFZT01000001">
    <property type="protein sequence ID" value="OWV33278.1"/>
    <property type="molecule type" value="Genomic_DNA"/>
</dbReference>
<dbReference type="RefSeq" id="WP_088712064.1">
    <property type="nucleotide sequence ID" value="NZ_NFZT01000001.1"/>
</dbReference>
<accession>A0A219B653</accession>
<dbReference type="Gene3D" id="3.40.50.300">
    <property type="entry name" value="P-loop containing nucleotide triphosphate hydrolases"/>
    <property type="match status" value="1"/>
</dbReference>
<organism evidence="1 2">
    <name type="scientific">Pacificimonas flava</name>
    <dbReference type="NCBI Taxonomy" id="1234595"/>
    <lineage>
        <taxon>Bacteria</taxon>
        <taxon>Pseudomonadati</taxon>
        <taxon>Pseudomonadota</taxon>
        <taxon>Alphaproteobacteria</taxon>
        <taxon>Sphingomonadales</taxon>
        <taxon>Sphingosinicellaceae</taxon>
        <taxon>Pacificimonas</taxon>
    </lineage>
</organism>
<evidence type="ECO:0000313" key="1">
    <source>
        <dbReference type="EMBL" id="OWV33278.1"/>
    </source>
</evidence>
<dbReference type="InterPro" id="IPR027417">
    <property type="entry name" value="P-loop_NTPase"/>
</dbReference>
<dbReference type="PANTHER" id="PTHR13696">
    <property type="entry name" value="P-LOOP CONTAINING NUCLEOSIDE TRIPHOSPHATE HYDROLASE"/>
    <property type="match status" value="1"/>
</dbReference>
<dbReference type="Pfam" id="PF09140">
    <property type="entry name" value="MipZ"/>
    <property type="match status" value="1"/>
</dbReference>
<evidence type="ECO:0000313" key="2">
    <source>
        <dbReference type="Proteomes" id="UP000198462"/>
    </source>
</evidence>